<dbReference type="Proteomes" id="UP001153069">
    <property type="component" value="Unassembled WGS sequence"/>
</dbReference>
<sequence>MEVLSRSLSERIRRNSFSGVTVKLVFQELENFLMFLVAEYTQDAEIAAVARENFSGLATRTHTDDELNEIVEMFGAILNGSDQELPPKAVAQIHSYVGLLRVQQRRYACSIQSYLKALWLQTSSTRDPLNIAITENRLGLSYGMSGNLPQAISLLEKSLEHYETAGLKPDHYVVDDAQAALSEFRSRYLQETLQKNKNSFRSSCTQALGARRLSHIQEELVSAAATEFQSERLYARW</sequence>
<reference evidence="1" key="1">
    <citation type="submission" date="2020-06" db="EMBL/GenBank/DDBJ databases">
        <authorList>
            <consortium name="Plant Systems Biology data submission"/>
        </authorList>
    </citation>
    <scope>NUCLEOTIDE SEQUENCE</scope>
    <source>
        <strain evidence="1">D6</strain>
    </source>
</reference>
<dbReference type="EMBL" id="CAICTM010000548">
    <property type="protein sequence ID" value="CAB9512681.1"/>
    <property type="molecule type" value="Genomic_DNA"/>
</dbReference>
<evidence type="ECO:0000313" key="2">
    <source>
        <dbReference type="Proteomes" id="UP001153069"/>
    </source>
</evidence>
<dbReference type="AlphaFoldDB" id="A0A9N8HG00"/>
<dbReference type="Gene3D" id="1.25.40.10">
    <property type="entry name" value="Tetratricopeptide repeat domain"/>
    <property type="match status" value="1"/>
</dbReference>
<name>A0A9N8HG00_9STRA</name>
<dbReference type="OrthoDB" id="10611152at2759"/>
<proteinExistence type="predicted"/>
<evidence type="ECO:0000313" key="1">
    <source>
        <dbReference type="EMBL" id="CAB9512681.1"/>
    </source>
</evidence>
<accession>A0A9N8HG00</accession>
<evidence type="ECO:0008006" key="3">
    <source>
        <dbReference type="Google" id="ProtNLM"/>
    </source>
</evidence>
<keyword evidence="2" id="KW-1185">Reference proteome</keyword>
<comment type="caution">
    <text evidence="1">The sequence shown here is derived from an EMBL/GenBank/DDBJ whole genome shotgun (WGS) entry which is preliminary data.</text>
</comment>
<protein>
    <recommendedName>
        <fullName evidence="3">Tetratricopeptide repeat protein</fullName>
    </recommendedName>
</protein>
<dbReference type="InterPro" id="IPR011990">
    <property type="entry name" value="TPR-like_helical_dom_sf"/>
</dbReference>
<gene>
    <name evidence="1" type="ORF">SEMRO_549_G164610.1</name>
</gene>
<organism evidence="1 2">
    <name type="scientific">Seminavis robusta</name>
    <dbReference type="NCBI Taxonomy" id="568900"/>
    <lineage>
        <taxon>Eukaryota</taxon>
        <taxon>Sar</taxon>
        <taxon>Stramenopiles</taxon>
        <taxon>Ochrophyta</taxon>
        <taxon>Bacillariophyta</taxon>
        <taxon>Bacillariophyceae</taxon>
        <taxon>Bacillariophycidae</taxon>
        <taxon>Naviculales</taxon>
        <taxon>Naviculaceae</taxon>
        <taxon>Seminavis</taxon>
    </lineage>
</organism>
<dbReference type="SUPFAM" id="SSF48452">
    <property type="entry name" value="TPR-like"/>
    <property type="match status" value="1"/>
</dbReference>